<dbReference type="EMBL" id="JARIHO010000072">
    <property type="protein sequence ID" value="KAJ7312487.1"/>
    <property type="molecule type" value="Genomic_DNA"/>
</dbReference>
<evidence type="ECO:0000313" key="3">
    <source>
        <dbReference type="Proteomes" id="UP001218218"/>
    </source>
</evidence>
<evidence type="ECO:0000256" key="1">
    <source>
        <dbReference type="SAM" id="MobiDB-lite"/>
    </source>
</evidence>
<organism evidence="2 3">
    <name type="scientific">Mycena albidolilacea</name>
    <dbReference type="NCBI Taxonomy" id="1033008"/>
    <lineage>
        <taxon>Eukaryota</taxon>
        <taxon>Fungi</taxon>
        <taxon>Dikarya</taxon>
        <taxon>Basidiomycota</taxon>
        <taxon>Agaricomycotina</taxon>
        <taxon>Agaricomycetes</taxon>
        <taxon>Agaricomycetidae</taxon>
        <taxon>Agaricales</taxon>
        <taxon>Marasmiineae</taxon>
        <taxon>Mycenaceae</taxon>
        <taxon>Mycena</taxon>
    </lineage>
</organism>
<sequence>MVLMSKPRLKGADRVNQMRADNPAGCHVSGGIVNTYHFKALEAHARVLGKWRDFVGYQTKYPDLSSEIEVGIQEIPQEAMKMFMLYPMASVLDDNSTGGTLLSLPNYLNVFIAYLVRHVNNSVPTSVTKELRAFVYFKDIAAVAPWSTKQRAKAVPGDPPQPMASSSAKRARSHSDGSDEEEGAAGSSSGAVKKRARLEGGGLSVPLLDFLNHWYPLILVRYKDGAGDDNLKRPLRPDPVPLPGYL</sequence>
<dbReference type="AlphaFoldDB" id="A0AAD6Z9I3"/>
<protein>
    <submittedName>
        <fullName evidence="2">Uncharacterized protein</fullName>
    </submittedName>
</protein>
<evidence type="ECO:0000313" key="2">
    <source>
        <dbReference type="EMBL" id="KAJ7312487.1"/>
    </source>
</evidence>
<dbReference type="Proteomes" id="UP001218218">
    <property type="component" value="Unassembled WGS sequence"/>
</dbReference>
<keyword evidence="3" id="KW-1185">Reference proteome</keyword>
<reference evidence="2" key="1">
    <citation type="submission" date="2023-03" db="EMBL/GenBank/DDBJ databases">
        <title>Massive genome expansion in bonnet fungi (Mycena s.s.) driven by repeated elements and novel gene families across ecological guilds.</title>
        <authorList>
            <consortium name="Lawrence Berkeley National Laboratory"/>
            <person name="Harder C.B."/>
            <person name="Miyauchi S."/>
            <person name="Viragh M."/>
            <person name="Kuo A."/>
            <person name="Thoen E."/>
            <person name="Andreopoulos B."/>
            <person name="Lu D."/>
            <person name="Skrede I."/>
            <person name="Drula E."/>
            <person name="Henrissat B."/>
            <person name="Morin E."/>
            <person name="Kohler A."/>
            <person name="Barry K."/>
            <person name="LaButti K."/>
            <person name="Morin E."/>
            <person name="Salamov A."/>
            <person name="Lipzen A."/>
            <person name="Mereny Z."/>
            <person name="Hegedus B."/>
            <person name="Baldrian P."/>
            <person name="Stursova M."/>
            <person name="Weitz H."/>
            <person name="Taylor A."/>
            <person name="Grigoriev I.V."/>
            <person name="Nagy L.G."/>
            <person name="Martin F."/>
            <person name="Kauserud H."/>
        </authorList>
    </citation>
    <scope>NUCLEOTIDE SEQUENCE</scope>
    <source>
        <strain evidence="2">CBHHK002</strain>
    </source>
</reference>
<comment type="caution">
    <text evidence="2">The sequence shown here is derived from an EMBL/GenBank/DDBJ whole genome shotgun (WGS) entry which is preliminary data.</text>
</comment>
<gene>
    <name evidence="2" type="ORF">DFH08DRAFT_1087653</name>
</gene>
<accession>A0AAD6Z9I3</accession>
<feature type="region of interest" description="Disordered" evidence="1">
    <location>
        <begin position="150"/>
        <end position="193"/>
    </location>
</feature>
<proteinExistence type="predicted"/>
<name>A0AAD6Z9I3_9AGAR</name>